<dbReference type="Pfam" id="PF02659">
    <property type="entry name" value="Mntp"/>
    <property type="match status" value="1"/>
</dbReference>
<evidence type="ECO:0000313" key="6">
    <source>
        <dbReference type="EMBL" id="RAG83580.1"/>
    </source>
</evidence>
<feature type="transmembrane region" description="Helical" evidence="5">
    <location>
        <begin position="89"/>
        <end position="110"/>
    </location>
</feature>
<evidence type="ECO:0000256" key="4">
    <source>
        <dbReference type="ARBA" id="ARBA00023136"/>
    </source>
</evidence>
<feature type="transmembrane region" description="Helical" evidence="5">
    <location>
        <begin position="162"/>
        <end position="184"/>
    </location>
</feature>
<dbReference type="PANTHER" id="PTHR35529">
    <property type="entry name" value="MANGANESE EFFLUX PUMP MNTP-RELATED"/>
    <property type="match status" value="1"/>
</dbReference>
<dbReference type="InterPro" id="IPR003810">
    <property type="entry name" value="Mntp/YtaF"/>
</dbReference>
<dbReference type="PANTHER" id="PTHR35529:SF1">
    <property type="entry name" value="MANGANESE EFFLUX PUMP MNTP-RELATED"/>
    <property type="match status" value="1"/>
</dbReference>
<evidence type="ECO:0000313" key="7">
    <source>
        <dbReference type="Proteomes" id="UP000248889"/>
    </source>
</evidence>
<keyword evidence="3 5" id="KW-1133">Transmembrane helix</keyword>
<dbReference type="EMBL" id="QKYN01000084">
    <property type="protein sequence ID" value="RAG83580.1"/>
    <property type="molecule type" value="Genomic_DNA"/>
</dbReference>
<sequence length="185" mass="19076">MLPFFALPLALDSLVVAALIGAAGVSRALCWRLTALFTTFEGGMPLIGLAAGVPLARAIGGAADYIAAAMLLALGGWMQFGGDDMEEKAAVRLLSARGLSLVGLAITIGLDELAIGFSLGLARLPITGVVITIAVQAFLAAQLGMALGARIGERLRENAERFAALALIALGSFTLVERLTAWALR</sequence>
<keyword evidence="1" id="KW-1003">Cell membrane</keyword>
<evidence type="ECO:0000256" key="2">
    <source>
        <dbReference type="ARBA" id="ARBA00022692"/>
    </source>
</evidence>
<protein>
    <recommendedName>
        <fullName evidence="8">Manganese efflux pump MntP</fullName>
    </recommendedName>
</protein>
<feature type="transmembrane region" description="Helical" evidence="5">
    <location>
        <begin position="54"/>
        <end position="77"/>
    </location>
</feature>
<evidence type="ECO:0000256" key="3">
    <source>
        <dbReference type="ARBA" id="ARBA00022989"/>
    </source>
</evidence>
<dbReference type="RefSeq" id="WP_111503268.1">
    <property type="nucleotide sequence ID" value="NZ_QKYN01000084.1"/>
</dbReference>
<comment type="caution">
    <text evidence="6">The sequence shown here is derived from an EMBL/GenBank/DDBJ whole genome shotgun (WGS) entry which is preliminary data.</text>
</comment>
<proteinExistence type="predicted"/>
<reference evidence="6 7" key="1">
    <citation type="submission" date="2018-06" db="EMBL/GenBank/DDBJ databases">
        <title>Streptacidiphilus pinicola sp. nov., isolated from pine grove soil.</title>
        <authorList>
            <person name="Roh S.G."/>
            <person name="Park S."/>
            <person name="Kim M.-K."/>
            <person name="Yun B.-R."/>
            <person name="Park J."/>
            <person name="Kim M.J."/>
            <person name="Kim Y.S."/>
            <person name="Kim S.B."/>
        </authorList>
    </citation>
    <scope>NUCLEOTIDE SEQUENCE [LARGE SCALE GENOMIC DNA]</scope>
    <source>
        <strain evidence="6 7">MMS16-CNU450</strain>
    </source>
</reference>
<dbReference type="AlphaFoldDB" id="A0A2X0K8R8"/>
<organism evidence="6 7">
    <name type="scientific">Streptacidiphilus pinicola</name>
    <dbReference type="NCBI Taxonomy" id="2219663"/>
    <lineage>
        <taxon>Bacteria</taxon>
        <taxon>Bacillati</taxon>
        <taxon>Actinomycetota</taxon>
        <taxon>Actinomycetes</taxon>
        <taxon>Kitasatosporales</taxon>
        <taxon>Streptomycetaceae</taxon>
        <taxon>Streptacidiphilus</taxon>
    </lineage>
</organism>
<feature type="transmembrane region" description="Helical" evidence="5">
    <location>
        <begin position="122"/>
        <end position="141"/>
    </location>
</feature>
<gene>
    <name evidence="6" type="ORF">DN069_21555</name>
</gene>
<keyword evidence="7" id="KW-1185">Reference proteome</keyword>
<accession>A0A2X0K8R8</accession>
<evidence type="ECO:0000256" key="1">
    <source>
        <dbReference type="ARBA" id="ARBA00022475"/>
    </source>
</evidence>
<evidence type="ECO:0000256" key="5">
    <source>
        <dbReference type="SAM" id="Phobius"/>
    </source>
</evidence>
<keyword evidence="2 5" id="KW-0812">Transmembrane</keyword>
<dbReference type="Proteomes" id="UP000248889">
    <property type="component" value="Unassembled WGS sequence"/>
</dbReference>
<name>A0A2X0K8R8_9ACTN</name>
<evidence type="ECO:0008006" key="8">
    <source>
        <dbReference type="Google" id="ProtNLM"/>
    </source>
</evidence>
<keyword evidence="4 5" id="KW-0472">Membrane</keyword>